<evidence type="ECO:0000256" key="9">
    <source>
        <dbReference type="ARBA" id="ARBA00022776"/>
    </source>
</evidence>
<comment type="similarity">
    <text evidence="4">Belongs to the DASH complex DUO1 family.</text>
</comment>
<evidence type="ECO:0000256" key="3">
    <source>
        <dbReference type="ARBA" id="ARBA00004629"/>
    </source>
</evidence>
<gene>
    <name evidence="21" type="ORF">Malapachy_2399</name>
</gene>
<dbReference type="PANTHER" id="PTHR28216:SF1">
    <property type="entry name" value="DASH COMPLEX SUBUNIT DUO1"/>
    <property type="match status" value="1"/>
</dbReference>
<keyword evidence="22" id="KW-1185">Reference proteome</keyword>
<comment type="caution">
    <text evidence="21">The sequence shown here is derived from an EMBL/GenBank/DDBJ whole genome shotgun (WGS) entry which is preliminary data.</text>
</comment>
<evidence type="ECO:0000256" key="6">
    <source>
        <dbReference type="ARBA" id="ARBA00022490"/>
    </source>
</evidence>
<comment type="subcellular location">
    <subcellularLocation>
        <location evidence="3">Chromosome</location>
        <location evidence="3">Centromere</location>
        <location evidence="3">Kinetochore</location>
    </subcellularLocation>
    <subcellularLocation>
        <location evidence="2">Cytoplasm</location>
        <location evidence="2">Cytoskeleton</location>
        <location evidence="2">Spindle</location>
    </subcellularLocation>
    <subcellularLocation>
        <location evidence="1">Nucleus</location>
    </subcellularLocation>
</comment>
<organism evidence="21 22">
    <name type="scientific">Malassezia pachydermatis</name>
    <dbReference type="NCBI Taxonomy" id="77020"/>
    <lineage>
        <taxon>Eukaryota</taxon>
        <taxon>Fungi</taxon>
        <taxon>Dikarya</taxon>
        <taxon>Basidiomycota</taxon>
        <taxon>Ustilaginomycotina</taxon>
        <taxon>Malasseziomycetes</taxon>
        <taxon>Malasseziales</taxon>
        <taxon>Malasseziaceae</taxon>
        <taxon>Malassezia</taxon>
    </lineage>
</organism>
<dbReference type="STRING" id="77020.A0A0M8MX66"/>
<keyword evidence="7" id="KW-0132">Cell division</keyword>
<feature type="compositionally biased region" description="Low complexity" evidence="20">
    <location>
        <begin position="190"/>
        <end position="222"/>
    </location>
</feature>
<dbReference type="PANTHER" id="PTHR28216">
    <property type="entry name" value="DASH COMPLEX SUBUNIT DUO1"/>
    <property type="match status" value="1"/>
</dbReference>
<evidence type="ECO:0000256" key="7">
    <source>
        <dbReference type="ARBA" id="ARBA00022618"/>
    </source>
</evidence>
<evidence type="ECO:0000256" key="2">
    <source>
        <dbReference type="ARBA" id="ARBA00004186"/>
    </source>
</evidence>
<proteinExistence type="inferred from homology"/>
<evidence type="ECO:0000313" key="22">
    <source>
        <dbReference type="Proteomes" id="UP000037751"/>
    </source>
</evidence>
<evidence type="ECO:0000256" key="4">
    <source>
        <dbReference type="ARBA" id="ARBA00005366"/>
    </source>
</evidence>
<dbReference type="EMBL" id="LGAV01000002">
    <property type="protein sequence ID" value="KOS15620.1"/>
    <property type="molecule type" value="Genomic_DNA"/>
</dbReference>
<dbReference type="GO" id="GO:0007059">
    <property type="term" value="P:chromosome segregation"/>
    <property type="evidence" value="ECO:0007669"/>
    <property type="project" value="UniProtKB-KW"/>
</dbReference>
<keyword evidence="5" id="KW-0158">Chromosome</keyword>
<sequence>MSDTTPLAHRTLGDESTFDQSIGDTTSNVSLFHKGDDSLLSNVLLGHNDAASTLQALRTSQTEGESESVAQIQAQLNQLQKLNDVFESYEQALTGSLGQMETFSQKIRETDALLDTYLNLLTQAERRRMQLADQQWQGTTKEAEMLAVQKEEEQRKAAAAALKASRTTGMTASRSDRLHASTTRHSALPTRTGGHTRTTRAQAPTTSARTTSATGRTATGPRVGTSTPQAENRRAPTRPGSGIPVRGHPAR</sequence>
<dbReference type="InterPro" id="IPR013960">
    <property type="entry name" value="DASH_Duo1"/>
</dbReference>
<dbReference type="RefSeq" id="XP_017993252.1">
    <property type="nucleotide sequence ID" value="XM_018136889.1"/>
</dbReference>
<evidence type="ECO:0000256" key="17">
    <source>
        <dbReference type="ARBA" id="ARBA00044152"/>
    </source>
</evidence>
<dbReference type="GO" id="GO:0042729">
    <property type="term" value="C:DASH complex"/>
    <property type="evidence" value="ECO:0007669"/>
    <property type="project" value="InterPro"/>
</dbReference>
<evidence type="ECO:0000256" key="12">
    <source>
        <dbReference type="ARBA" id="ARBA00023054"/>
    </source>
</evidence>
<reference evidence="21 22" key="1">
    <citation type="submission" date="2015-07" db="EMBL/GenBank/DDBJ databases">
        <title>Draft Genome Sequence of Malassezia furfur CBS1878 and Malassezia pachydermatis CBS1879.</title>
        <authorList>
            <person name="Triana S."/>
            <person name="Ohm R."/>
            <person name="Gonzalez A."/>
            <person name="DeCock H."/>
            <person name="Restrepo S."/>
            <person name="Celis A."/>
        </authorList>
    </citation>
    <scope>NUCLEOTIDE SEQUENCE [LARGE SCALE GENOMIC DNA]</scope>
    <source>
        <strain evidence="21 22">CBS 1879</strain>
    </source>
</reference>
<dbReference type="GO" id="GO:0005874">
    <property type="term" value="C:microtubule"/>
    <property type="evidence" value="ECO:0007669"/>
    <property type="project" value="UniProtKB-KW"/>
</dbReference>
<keyword evidence="11" id="KW-0995">Kinetochore</keyword>
<keyword evidence="15" id="KW-0131">Cell cycle</keyword>
<dbReference type="GO" id="GO:0000278">
    <property type="term" value="P:mitotic cell cycle"/>
    <property type="evidence" value="ECO:0007669"/>
    <property type="project" value="InterPro"/>
</dbReference>
<name>A0A0M8MX66_9BASI</name>
<evidence type="ECO:0000256" key="15">
    <source>
        <dbReference type="ARBA" id="ARBA00023306"/>
    </source>
</evidence>
<protein>
    <recommendedName>
        <fullName evidence="17">DASH complex subunit DUO1</fullName>
    </recommendedName>
    <alternativeName>
        <fullName evidence="18">Outer kinetochore protein DUO1</fullName>
    </alternativeName>
</protein>
<keyword evidence="9" id="KW-0498">Mitosis</keyword>
<dbReference type="Proteomes" id="UP000037751">
    <property type="component" value="Unassembled WGS sequence"/>
</dbReference>
<evidence type="ECO:0000256" key="13">
    <source>
        <dbReference type="ARBA" id="ARBA00023212"/>
    </source>
</evidence>
<dbReference type="Pfam" id="PF08651">
    <property type="entry name" value="DASH_Duo1"/>
    <property type="match status" value="1"/>
</dbReference>
<keyword evidence="12 19" id="KW-0175">Coiled coil</keyword>
<accession>A0A0M8MX66</accession>
<evidence type="ECO:0000256" key="16">
    <source>
        <dbReference type="ARBA" id="ARBA00023328"/>
    </source>
</evidence>
<dbReference type="VEuPathDB" id="FungiDB:Malapachy_2399"/>
<keyword evidence="6" id="KW-0963">Cytoplasm</keyword>
<keyword evidence="16" id="KW-0137">Centromere</keyword>
<evidence type="ECO:0000256" key="1">
    <source>
        <dbReference type="ARBA" id="ARBA00004123"/>
    </source>
</evidence>
<dbReference type="GeneID" id="28728764"/>
<feature type="coiled-coil region" evidence="19">
    <location>
        <begin position="72"/>
        <end position="134"/>
    </location>
</feature>
<dbReference type="GO" id="GO:0072686">
    <property type="term" value="C:mitotic spindle"/>
    <property type="evidence" value="ECO:0007669"/>
    <property type="project" value="InterPro"/>
</dbReference>
<evidence type="ECO:0000256" key="20">
    <source>
        <dbReference type="SAM" id="MobiDB-lite"/>
    </source>
</evidence>
<evidence type="ECO:0000256" key="14">
    <source>
        <dbReference type="ARBA" id="ARBA00023242"/>
    </source>
</evidence>
<feature type="region of interest" description="Disordered" evidence="20">
    <location>
        <begin position="157"/>
        <end position="251"/>
    </location>
</feature>
<dbReference type="GO" id="GO:0051301">
    <property type="term" value="P:cell division"/>
    <property type="evidence" value="ECO:0007669"/>
    <property type="project" value="UniProtKB-KW"/>
</dbReference>
<evidence type="ECO:0000256" key="11">
    <source>
        <dbReference type="ARBA" id="ARBA00022838"/>
    </source>
</evidence>
<evidence type="ECO:0000256" key="10">
    <source>
        <dbReference type="ARBA" id="ARBA00022829"/>
    </source>
</evidence>
<evidence type="ECO:0000256" key="18">
    <source>
        <dbReference type="ARBA" id="ARBA00044358"/>
    </source>
</evidence>
<evidence type="ECO:0000256" key="8">
    <source>
        <dbReference type="ARBA" id="ARBA00022701"/>
    </source>
</evidence>
<keyword evidence="14" id="KW-0539">Nucleus</keyword>
<dbReference type="OrthoDB" id="5599235at2759"/>
<dbReference type="AlphaFoldDB" id="A0A0M8MX66"/>
<evidence type="ECO:0000313" key="21">
    <source>
        <dbReference type="EMBL" id="KOS15620.1"/>
    </source>
</evidence>
<evidence type="ECO:0000256" key="19">
    <source>
        <dbReference type="SAM" id="Coils"/>
    </source>
</evidence>
<evidence type="ECO:0000256" key="5">
    <source>
        <dbReference type="ARBA" id="ARBA00022454"/>
    </source>
</evidence>
<keyword evidence="8" id="KW-0493">Microtubule</keyword>
<keyword evidence="13" id="KW-0206">Cytoskeleton</keyword>
<keyword evidence="10" id="KW-0159">Chromosome partition</keyword>